<keyword evidence="2" id="KW-0472">Membrane</keyword>
<reference evidence="3 4" key="1">
    <citation type="submission" date="2020-08" db="EMBL/GenBank/DDBJ databases">
        <title>Plant Genome Project.</title>
        <authorList>
            <person name="Zhang R.-G."/>
        </authorList>
    </citation>
    <scope>NUCLEOTIDE SEQUENCE [LARGE SCALE GENOMIC DNA]</scope>
    <source>
        <tissue evidence="3">Rhizome</tissue>
    </source>
</reference>
<evidence type="ECO:0000256" key="2">
    <source>
        <dbReference type="SAM" id="Phobius"/>
    </source>
</evidence>
<feature type="transmembrane region" description="Helical" evidence="2">
    <location>
        <begin position="102"/>
        <end position="122"/>
    </location>
</feature>
<proteinExistence type="predicted"/>
<evidence type="ECO:0000313" key="4">
    <source>
        <dbReference type="Proteomes" id="UP000734854"/>
    </source>
</evidence>
<gene>
    <name evidence="3" type="ORF">ZIOFF_011793</name>
</gene>
<feature type="region of interest" description="Disordered" evidence="1">
    <location>
        <begin position="356"/>
        <end position="389"/>
    </location>
</feature>
<dbReference type="InterPro" id="IPR005024">
    <property type="entry name" value="Snf7_fam"/>
</dbReference>
<dbReference type="Pfam" id="PF03357">
    <property type="entry name" value="Snf7"/>
    <property type="match status" value="1"/>
</dbReference>
<keyword evidence="2" id="KW-0812">Transmembrane</keyword>
<dbReference type="PANTHER" id="PTHR10476">
    <property type="entry name" value="CHARGED MULTIVESICULAR BODY PROTEIN"/>
    <property type="match status" value="1"/>
</dbReference>
<sequence>MHHRSVLVSIEMPTPPESFNPKASRDLHDLLPGCISEVNPTSIGKPYQVEQDVEKLLAHLLLTRVAYHGEEQISGVVVLFPVPLPGKLVELPGEVLEAHACLLLLLLLLLCYCCCCSLLRFFHVSLLPHWEGRGGVKRGVDAFPKWVWNLDKTSDGKAEQKSEGWDVEEGMVCVDEDGTSVARCLKALRASKREIANSTRDAIFICAVYVALSSVHVLNLWDDNKNAIGTCIEREIGALQLEEKRLVAEIKRTAKTGNDAATKILARQLIRLRQQISNLQGSRAQMRGIATHTQAMYATTSVAAGMEGASKAMGAMNKQMEPAKQIKVMQEFQKQSAQMDMTVLDEIGVDVASQLSSAPKGRISQKNAQNAESAELDDIEKRMAALRNP</sequence>
<accession>A0A8J5HJR3</accession>
<dbReference type="GO" id="GO:0007034">
    <property type="term" value="P:vacuolar transport"/>
    <property type="evidence" value="ECO:0007669"/>
    <property type="project" value="InterPro"/>
</dbReference>
<evidence type="ECO:0000313" key="3">
    <source>
        <dbReference type="EMBL" id="KAG6529584.1"/>
    </source>
</evidence>
<dbReference type="Gene3D" id="6.10.140.1230">
    <property type="match status" value="1"/>
</dbReference>
<dbReference type="EMBL" id="JACMSC010000003">
    <property type="protein sequence ID" value="KAG6529584.1"/>
    <property type="molecule type" value="Genomic_DNA"/>
</dbReference>
<comment type="caution">
    <text evidence="3">The sequence shown here is derived from an EMBL/GenBank/DDBJ whole genome shotgun (WGS) entry which is preliminary data.</text>
</comment>
<dbReference type="Proteomes" id="UP000734854">
    <property type="component" value="Unassembled WGS sequence"/>
</dbReference>
<dbReference type="AlphaFoldDB" id="A0A8J5HJR3"/>
<keyword evidence="2" id="KW-1133">Transmembrane helix</keyword>
<name>A0A8J5HJR3_ZINOF</name>
<evidence type="ECO:0000256" key="1">
    <source>
        <dbReference type="SAM" id="MobiDB-lite"/>
    </source>
</evidence>
<organism evidence="3 4">
    <name type="scientific">Zingiber officinale</name>
    <name type="common">Ginger</name>
    <name type="synonym">Amomum zingiber</name>
    <dbReference type="NCBI Taxonomy" id="94328"/>
    <lineage>
        <taxon>Eukaryota</taxon>
        <taxon>Viridiplantae</taxon>
        <taxon>Streptophyta</taxon>
        <taxon>Embryophyta</taxon>
        <taxon>Tracheophyta</taxon>
        <taxon>Spermatophyta</taxon>
        <taxon>Magnoliopsida</taxon>
        <taxon>Liliopsida</taxon>
        <taxon>Zingiberales</taxon>
        <taxon>Zingiberaceae</taxon>
        <taxon>Zingiber</taxon>
    </lineage>
</organism>
<keyword evidence="4" id="KW-1185">Reference proteome</keyword>
<protein>
    <submittedName>
        <fullName evidence="3">Uncharacterized protein</fullName>
    </submittedName>
</protein>